<evidence type="ECO:0008006" key="3">
    <source>
        <dbReference type="Google" id="ProtNLM"/>
    </source>
</evidence>
<dbReference type="Proteomes" id="UP000654345">
    <property type="component" value="Unassembled WGS sequence"/>
</dbReference>
<accession>A0ABQ3UZB7</accession>
<protein>
    <recommendedName>
        <fullName evidence="3">DUF2795 domain-containing protein</fullName>
    </recommendedName>
</protein>
<name>A0ABQ3UZB7_9CHLR</name>
<dbReference type="InterPro" id="IPR021527">
    <property type="entry name" value="DUF2795"/>
</dbReference>
<reference evidence="1 2" key="1">
    <citation type="journal article" date="2021" name="Int. J. Syst. Evol. Microbiol.">
        <title>Reticulibacter mediterranei gen. nov., sp. nov., within the new family Reticulibacteraceae fam. nov., and Ktedonospora formicarum gen. nov., sp. nov., Ktedonobacter robiniae sp. nov., Dictyobacter formicarum sp. nov. and Dictyobacter arantiisoli sp. nov., belonging to the class Ktedonobacteria.</title>
        <authorList>
            <person name="Yabe S."/>
            <person name="Zheng Y."/>
            <person name="Wang C.M."/>
            <person name="Sakai Y."/>
            <person name="Abe K."/>
            <person name="Yokota A."/>
            <person name="Donadio S."/>
            <person name="Cavaletti L."/>
            <person name="Monciardini P."/>
        </authorList>
    </citation>
    <scope>NUCLEOTIDE SEQUENCE [LARGE SCALE GENOMIC DNA]</scope>
    <source>
        <strain evidence="1 2">SOSP1-30</strain>
    </source>
</reference>
<evidence type="ECO:0000313" key="2">
    <source>
        <dbReference type="Proteomes" id="UP000654345"/>
    </source>
</evidence>
<dbReference type="RefSeq" id="WP_201374280.1">
    <property type="nucleotide sequence ID" value="NZ_BNJG01000002.1"/>
</dbReference>
<keyword evidence="2" id="KW-1185">Reference proteome</keyword>
<sequence length="70" mass="7823">MAQQPINPVQVEKCIKGLDFPADKQEVIEYANQHGATNEIRQALQSLPERSFDSPVGLTKAIGEMNRSQR</sequence>
<gene>
    <name evidence="1" type="ORF">KSB_64740</name>
</gene>
<proteinExistence type="predicted"/>
<comment type="caution">
    <text evidence="1">The sequence shown here is derived from an EMBL/GenBank/DDBJ whole genome shotgun (WGS) entry which is preliminary data.</text>
</comment>
<dbReference type="EMBL" id="BNJG01000002">
    <property type="protein sequence ID" value="GHO57999.1"/>
    <property type="molecule type" value="Genomic_DNA"/>
</dbReference>
<organism evidence="1 2">
    <name type="scientific">Ktedonobacter robiniae</name>
    <dbReference type="NCBI Taxonomy" id="2778365"/>
    <lineage>
        <taxon>Bacteria</taxon>
        <taxon>Bacillati</taxon>
        <taxon>Chloroflexota</taxon>
        <taxon>Ktedonobacteria</taxon>
        <taxon>Ktedonobacterales</taxon>
        <taxon>Ktedonobacteraceae</taxon>
        <taxon>Ktedonobacter</taxon>
    </lineage>
</organism>
<evidence type="ECO:0000313" key="1">
    <source>
        <dbReference type="EMBL" id="GHO57999.1"/>
    </source>
</evidence>
<dbReference type="Pfam" id="PF11387">
    <property type="entry name" value="DUF2795"/>
    <property type="match status" value="1"/>
</dbReference>